<evidence type="ECO:0000256" key="2">
    <source>
        <dbReference type="ARBA" id="ARBA00005695"/>
    </source>
</evidence>
<dbReference type="InterPro" id="IPR000914">
    <property type="entry name" value="SBP_5_dom"/>
</dbReference>
<gene>
    <name evidence="6" type="ORF">GWI71_16940</name>
</gene>
<keyword evidence="3" id="KW-0813">Transport</keyword>
<evidence type="ECO:0000313" key="7">
    <source>
        <dbReference type="Proteomes" id="UP000541347"/>
    </source>
</evidence>
<evidence type="ECO:0000256" key="3">
    <source>
        <dbReference type="ARBA" id="ARBA00022448"/>
    </source>
</evidence>
<comment type="caution">
    <text evidence="6">The sequence shown here is derived from an EMBL/GenBank/DDBJ whole genome shotgun (WGS) entry which is preliminary data.</text>
</comment>
<dbReference type="Gene3D" id="3.40.190.10">
    <property type="entry name" value="Periplasmic binding protein-like II"/>
    <property type="match status" value="1"/>
</dbReference>
<keyword evidence="4" id="KW-0732">Signal</keyword>
<comment type="similarity">
    <text evidence="2">Belongs to the bacterial solute-binding protein 5 family.</text>
</comment>
<dbReference type="CDD" id="cd08498">
    <property type="entry name" value="PBP2_NikA_DppA_OppA_like_2"/>
    <property type="match status" value="1"/>
</dbReference>
<reference evidence="6 7" key="1">
    <citation type="submission" date="2020-01" db="EMBL/GenBank/DDBJ databases">
        <authorList>
            <person name="Peng S.Y."/>
            <person name="Li J."/>
            <person name="Wang M."/>
            <person name="Wang L."/>
            <person name="Wang C.Q."/>
            <person name="Wang J.R."/>
        </authorList>
    </citation>
    <scope>NUCLEOTIDE SEQUENCE [LARGE SCALE GENOMIC DNA]</scope>
    <source>
        <strain evidence="6 7">XCT-34</strain>
    </source>
</reference>
<feature type="domain" description="Solute-binding protein family 5" evidence="5">
    <location>
        <begin position="95"/>
        <end position="472"/>
    </location>
</feature>
<evidence type="ECO:0000256" key="4">
    <source>
        <dbReference type="ARBA" id="ARBA00022729"/>
    </source>
</evidence>
<protein>
    <submittedName>
        <fullName evidence="6">ABC transporter substrate-binding protein</fullName>
    </submittedName>
</protein>
<dbReference type="PANTHER" id="PTHR30290:SF9">
    <property type="entry name" value="OLIGOPEPTIDE-BINDING PROTEIN APPA"/>
    <property type="match status" value="1"/>
</dbReference>
<dbReference type="SUPFAM" id="SSF53850">
    <property type="entry name" value="Periplasmic binding protein-like II"/>
    <property type="match status" value="1"/>
</dbReference>
<dbReference type="EMBL" id="JAABLP010000004">
    <property type="protein sequence ID" value="NBN65380.1"/>
    <property type="molecule type" value="Genomic_DNA"/>
</dbReference>
<dbReference type="Pfam" id="PF00496">
    <property type="entry name" value="SBP_bac_5"/>
    <property type="match status" value="1"/>
</dbReference>
<dbReference type="Proteomes" id="UP000541347">
    <property type="component" value="Unassembled WGS sequence"/>
</dbReference>
<sequence length="556" mass="61320">MLKRTDRPARPEAGHLSSALGKAARHLRQAGCLAAGALALALPLMASAPARAETLKYAYQGPLNQLDPYSLNETFTLATLSNVYEGLVRRNERLEIEPALAERWELISPTHWRFHLRKGVKFHNGNDFTADDVVFSAERVRAKGSDLATRLGPTVRVEAVDAHTVDFLLDAPNPILHSEWETWLIMDREWTEANNAVAVTSASDTVANHAALAANGTGPFRIVSHEPGVRTVFEPHSGWWDVALHNLTRVEFTPVASDATRVAALLSGELDMIFPVPVQDVKRVEETDGTRALIGPELRTIYIGMDQRRAELGHASVKGKNPFKDVRVRKAVYQAIDIEAIRSKIMRGMSTPAALLISPYLFSRAGEFERWPHDPAAARALLAEAGYPEGFELVMDCSNDRYVNDEAICQAVAQMLTKVGIRTRVNAEPKAKYFGRVLASGGFDTSFFMLGWTPGSFDSWNVLANLATCRDDAGKGGAFNVGGYCNETVDALATQILSENDKATRDELIAKAFRILHEDVAYIPLHQQGLAWGVTDRLSVAQRADDQFLFRFVTKN</sequence>
<proteinExistence type="inferred from homology"/>
<dbReference type="PIRSF" id="PIRSF002741">
    <property type="entry name" value="MppA"/>
    <property type="match status" value="1"/>
</dbReference>
<name>A0ABW9ZKD8_9HYPH</name>
<comment type="subcellular location">
    <subcellularLocation>
        <location evidence="1">Periplasm</location>
    </subcellularLocation>
</comment>
<evidence type="ECO:0000256" key="1">
    <source>
        <dbReference type="ARBA" id="ARBA00004418"/>
    </source>
</evidence>
<dbReference type="InterPro" id="IPR030678">
    <property type="entry name" value="Peptide/Ni-bd"/>
</dbReference>
<dbReference type="InterPro" id="IPR039424">
    <property type="entry name" value="SBP_5"/>
</dbReference>
<dbReference type="PANTHER" id="PTHR30290">
    <property type="entry name" value="PERIPLASMIC BINDING COMPONENT OF ABC TRANSPORTER"/>
    <property type="match status" value="1"/>
</dbReference>
<dbReference type="Gene3D" id="3.90.76.10">
    <property type="entry name" value="Dipeptide-binding Protein, Domain 1"/>
    <property type="match status" value="1"/>
</dbReference>
<evidence type="ECO:0000259" key="5">
    <source>
        <dbReference type="Pfam" id="PF00496"/>
    </source>
</evidence>
<evidence type="ECO:0000313" key="6">
    <source>
        <dbReference type="EMBL" id="NBN65380.1"/>
    </source>
</evidence>
<organism evidence="6 7">
    <name type="scientific">Pannonibacter tanglangensis</name>
    <dbReference type="NCBI Taxonomy" id="2750084"/>
    <lineage>
        <taxon>Bacteria</taxon>
        <taxon>Pseudomonadati</taxon>
        <taxon>Pseudomonadota</taxon>
        <taxon>Alphaproteobacteria</taxon>
        <taxon>Hyphomicrobiales</taxon>
        <taxon>Stappiaceae</taxon>
        <taxon>Pannonibacter</taxon>
    </lineage>
</organism>
<accession>A0ABW9ZKD8</accession>
<keyword evidence="7" id="KW-1185">Reference proteome</keyword>
<dbReference type="Gene3D" id="3.10.105.10">
    <property type="entry name" value="Dipeptide-binding Protein, Domain 3"/>
    <property type="match status" value="1"/>
</dbReference>